<gene>
    <name evidence="1" type="ORF">DMA12_00005</name>
</gene>
<feature type="non-terminal residue" evidence="1">
    <location>
        <position position="1"/>
    </location>
</feature>
<dbReference type="InterPro" id="IPR036663">
    <property type="entry name" value="Fumarylacetoacetase_C_sf"/>
</dbReference>
<dbReference type="AlphaFoldDB" id="A0A428X5I7"/>
<evidence type="ECO:0000313" key="2">
    <source>
        <dbReference type="Proteomes" id="UP000286716"/>
    </source>
</evidence>
<dbReference type="GO" id="GO:0003824">
    <property type="term" value="F:catalytic activity"/>
    <property type="evidence" value="ECO:0007669"/>
    <property type="project" value="InterPro"/>
</dbReference>
<dbReference type="SUPFAM" id="SSF56529">
    <property type="entry name" value="FAH"/>
    <property type="match status" value="1"/>
</dbReference>
<comment type="caution">
    <text evidence="1">The sequence shown here is derived from an EMBL/GenBank/DDBJ whole genome shotgun (WGS) entry which is preliminary data.</text>
</comment>
<evidence type="ECO:0000313" key="1">
    <source>
        <dbReference type="EMBL" id="RSM50593.1"/>
    </source>
</evidence>
<dbReference type="Proteomes" id="UP000286716">
    <property type="component" value="Unassembled WGS sequence"/>
</dbReference>
<accession>A0A428X5I7</accession>
<name>A0A428X5I7_AMYBA</name>
<sequence length="42" mass="4124">LPGGETRTFLEDGDEVVISATAPGPGGARIGMGEVRGTVVPG</sequence>
<dbReference type="Gene3D" id="3.90.850.10">
    <property type="entry name" value="Fumarylacetoacetase-like, C-terminal domain"/>
    <property type="match status" value="1"/>
</dbReference>
<protein>
    <submittedName>
        <fullName evidence="1">Fumarylacetoacetase</fullName>
    </submittedName>
</protein>
<organism evidence="1 2">
    <name type="scientific">Amycolatopsis balhimycina DSM 5908</name>
    <dbReference type="NCBI Taxonomy" id="1081091"/>
    <lineage>
        <taxon>Bacteria</taxon>
        <taxon>Bacillati</taxon>
        <taxon>Actinomycetota</taxon>
        <taxon>Actinomycetes</taxon>
        <taxon>Pseudonocardiales</taxon>
        <taxon>Pseudonocardiaceae</taxon>
        <taxon>Amycolatopsis</taxon>
    </lineage>
</organism>
<proteinExistence type="predicted"/>
<dbReference type="EMBL" id="QHHU01000001">
    <property type="protein sequence ID" value="RSM50593.1"/>
    <property type="molecule type" value="Genomic_DNA"/>
</dbReference>
<keyword evidence="2" id="KW-1185">Reference proteome</keyword>
<reference evidence="1 2" key="1">
    <citation type="submission" date="2018-05" db="EMBL/GenBank/DDBJ databases">
        <title>Evolution of GPA BGCs.</title>
        <authorList>
            <person name="Waglechner N."/>
            <person name="Wright G.D."/>
        </authorList>
    </citation>
    <scope>NUCLEOTIDE SEQUENCE [LARGE SCALE GENOMIC DNA]</scope>
    <source>
        <strain evidence="1 2">DSM 5908</strain>
    </source>
</reference>